<name>A0A1Z5JMR8_FISSO</name>
<gene>
    <name evidence="2" type="ORF">FisN_12Lh224</name>
</gene>
<feature type="compositionally biased region" description="Low complexity" evidence="1">
    <location>
        <begin position="14"/>
        <end position="29"/>
    </location>
</feature>
<organism evidence="2 3">
    <name type="scientific">Fistulifera solaris</name>
    <name type="common">Oleaginous diatom</name>
    <dbReference type="NCBI Taxonomy" id="1519565"/>
    <lineage>
        <taxon>Eukaryota</taxon>
        <taxon>Sar</taxon>
        <taxon>Stramenopiles</taxon>
        <taxon>Ochrophyta</taxon>
        <taxon>Bacillariophyta</taxon>
        <taxon>Bacillariophyceae</taxon>
        <taxon>Bacillariophycidae</taxon>
        <taxon>Naviculales</taxon>
        <taxon>Naviculaceae</taxon>
        <taxon>Fistulifera</taxon>
    </lineage>
</organism>
<feature type="region of interest" description="Disordered" evidence="1">
    <location>
        <begin position="329"/>
        <end position="363"/>
    </location>
</feature>
<feature type="compositionally biased region" description="Basic and acidic residues" evidence="1">
    <location>
        <begin position="1"/>
        <end position="12"/>
    </location>
</feature>
<proteinExistence type="predicted"/>
<evidence type="ECO:0000256" key="1">
    <source>
        <dbReference type="SAM" id="MobiDB-lite"/>
    </source>
</evidence>
<protein>
    <submittedName>
        <fullName evidence="2">Uncharacterized protein</fullName>
    </submittedName>
</protein>
<feature type="region of interest" description="Disordered" evidence="1">
    <location>
        <begin position="164"/>
        <end position="215"/>
    </location>
</feature>
<feature type="compositionally biased region" description="Low complexity" evidence="1">
    <location>
        <begin position="186"/>
        <end position="198"/>
    </location>
</feature>
<keyword evidence="3" id="KW-1185">Reference proteome</keyword>
<dbReference type="AlphaFoldDB" id="A0A1Z5JMR8"/>
<feature type="compositionally biased region" description="Acidic residues" evidence="1">
    <location>
        <begin position="341"/>
        <end position="351"/>
    </location>
</feature>
<feature type="compositionally biased region" description="Basic and acidic residues" evidence="1">
    <location>
        <begin position="176"/>
        <end position="185"/>
    </location>
</feature>
<evidence type="ECO:0000313" key="3">
    <source>
        <dbReference type="Proteomes" id="UP000198406"/>
    </source>
</evidence>
<dbReference type="InParanoid" id="A0A1Z5JMR8"/>
<reference evidence="2 3" key="1">
    <citation type="journal article" date="2015" name="Plant Cell">
        <title>Oil accumulation by the oleaginous diatom Fistulifera solaris as revealed by the genome and transcriptome.</title>
        <authorList>
            <person name="Tanaka T."/>
            <person name="Maeda Y."/>
            <person name="Veluchamy A."/>
            <person name="Tanaka M."/>
            <person name="Abida H."/>
            <person name="Marechal E."/>
            <person name="Bowler C."/>
            <person name="Muto M."/>
            <person name="Sunaga Y."/>
            <person name="Tanaka M."/>
            <person name="Yoshino T."/>
            <person name="Taniguchi T."/>
            <person name="Fukuda Y."/>
            <person name="Nemoto M."/>
            <person name="Matsumoto M."/>
            <person name="Wong P.S."/>
            <person name="Aburatani S."/>
            <person name="Fujibuchi W."/>
        </authorList>
    </citation>
    <scope>NUCLEOTIDE SEQUENCE [LARGE SCALE GENOMIC DNA]</scope>
    <source>
        <strain evidence="2 3">JPCC DA0580</strain>
    </source>
</reference>
<feature type="region of interest" description="Disordered" evidence="1">
    <location>
        <begin position="1"/>
        <end position="34"/>
    </location>
</feature>
<comment type="caution">
    <text evidence="2">The sequence shown here is derived from an EMBL/GenBank/DDBJ whole genome shotgun (WGS) entry which is preliminary data.</text>
</comment>
<sequence length="363" mass="39031">MAQQEETTKMETKLSSASTSLSGSNGYSADSERTRLAQASSLPVSISLHEHDAKKFLALFPSGITNLKRDPDFELNLSRQYLAKRAKTDLLSSGKDMPTSKLHDLLPAGAHLTTDVVNHIQSSSIPDASCIHNVTPDPCVYDDASTLASLVDICRHVYAGRPSMNSMTADGSGGETNREESREDSASSVTDTESSTSDDGAKEVPRPSLFSQGGVSGASSVARLILSSDYPFTIAHANAVFENLVNFTLTRVLGHAVGHFLAGDPLAAALQECVTHQSHATVENQRLRIKPIGKGPKSYICTIHISPHGLPAPFSTYLSILIVPDEKQPQDSFPETAVSEEPFDPEVDDFETMSMEEPTKIMG</sequence>
<dbReference type="EMBL" id="BDSP01000087">
    <property type="protein sequence ID" value="GAX15078.1"/>
    <property type="molecule type" value="Genomic_DNA"/>
</dbReference>
<evidence type="ECO:0000313" key="2">
    <source>
        <dbReference type="EMBL" id="GAX15078.1"/>
    </source>
</evidence>
<dbReference type="Proteomes" id="UP000198406">
    <property type="component" value="Unassembled WGS sequence"/>
</dbReference>
<accession>A0A1Z5JMR8</accession>